<evidence type="ECO:0000313" key="6">
    <source>
        <dbReference type="EMBL" id="MCR0984331.1"/>
    </source>
</evidence>
<dbReference type="SMART" id="SM00138">
    <property type="entry name" value="MeTrc"/>
    <property type="match status" value="1"/>
</dbReference>
<feature type="domain" description="CheR-type methyltransferase" evidence="5">
    <location>
        <begin position="62"/>
        <end position="235"/>
    </location>
</feature>
<dbReference type="InterPro" id="IPR000780">
    <property type="entry name" value="CheR_MeTrfase"/>
</dbReference>
<dbReference type="SUPFAM" id="SSF53335">
    <property type="entry name" value="S-adenosyl-L-methionine-dependent methyltransferases"/>
    <property type="match status" value="1"/>
</dbReference>
<evidence type="ECO:0000256" key="4">
    <source>
        <dbReference type="SAM" id="MobiDB-lite"/>
    </source>
</evidence>
<dbReference type="InterPro" id="IPR022642">
    <property type="entry name" value="CheR_C"/>
</dbReference>
<dbReference type="Gene3D" id="3.40.50.150">
    <property type="entry name" value="Vaccinia Virus protein VP39"/>
    <property type="match status" value="1"/>
</dbReference>
<dbReference type="PANTHER" id="PTHR24422:SF19">
    <property type="entry name" value="CHEMOTAXIS PROTEIN METHYLTRANSFERASE"/>
    <property type="match status" value="1"/>
</dbReference>
<evidence type="ECO:0000256" key="3">
    <source>
        <dbReference type="ARBA" id="ARBA00022691"/>
    </source>
</evidence>
<sequence>MPALRQAAPAPPGDAMPGTAGEGLAALAGLAPSAVLERRLDRAAPLLPSLEPRPHIDSPGWAALLDAVTVGETRFFRAAPQLLALRDLMPRLPGRPLRLLSAGCATGEEAWSLALLAEEAGIEAEVLGLDLNRLFLTEAAAGRYPAGPPDALREVPLPFRARFRQAEGWVRPLAARPPAFRRANLIDLPPGIGGFGAVLCRNVLIYLVPAARHAVLRGLVDRLLPGGALLLGPTEFPAPGLPLLPEPGVHGVWRRA</sequence>
<dbReference type="EMBL" id="JANJOU010000020">
    <property type="protein sequence ID" value="MCR0984331.1"/>
    <property type="molecule type" value="Genomic_DNA"/>
</dbReference>
<evidence type="ECO:0000313" key="7">
    <source>
        <dbReference type="Proteomes" id="UP001524642"/>
    </source>
</evidence>
<evidence type="ECO:0000256" key="2">
    <source>
        <dbReference type="ARBA" id="ARBA00022679"/>
    </source>
</evidence>
<evidence type="ECO:0000259" key="5">
    <source>
        <dbReference type="PROSITE" id="PS50123"/>
    </source>
</evidence>
<feature type="region of interest" description="Disordered" evidence="4">
    <location>
        <begin position="1"/>
        <end position="20"/>
    </location>
</feature>
<dbReference type="Pfam" id="PF01739">
    <property type="entry name" value="CheR"/>
    <property type="match status" value="1"/>
</dbReference>
<dbReference type="PANTHER" id="PTHR24422">
    <property type="entry name" value="CHEMOTAXIS PROTEIN METHYLTRANSFERASE"/>
    <property type="match status" value="1"/>
</dbReference>
<proteinExistence type="predicted"/>
<accession>A0ABT1X988</accession>
<reference evidence="6 7" key="1">
    <citation type="submission" date="2022-06" db="EMBL/GenBank/DDBJ databases">
        <title>Roseomonas CN29.</title>
        <authorList>
            <person name="Cheng Y."/>
            <person name="He X."/>
        </authorList>
    </citation>
    <scope>NUCLEOTIDE SEQUENCE [LARGE SCALE GENOMIC DNA]</scope>
    <source>
        <strain evidence="6 7">CN29</strain>
    </source>
</reference>
<dbReference type="InterPro" id="IPR029063">
    <property type="entry name" value="SAM-dependent_MTases_sf"/>
</dbReference>
<dbReference type="InterPro" id="IPR050903">
    <property type="entry name" value="Bact_Chemotaxis_MeTrfase"/>
</dbReference>
<dbReference type="PROSITE" id="PS50123">
    <property type="entry name" value="CHER"/>
    <property type="match status" value="1"/>
</dbReference>
<evidence type="ECO:0000256" key="1">
    <source>
        <dbReference type="ARBA" id="ARBA00022603"/>
    </source>
</evidence>
<keyword evidence="2" id="KW-0808">Transferase</keyword>
<keyword evidence="7" id="KW-1185">Reference proteome</keyword>
<dbReference type="RefSeq" id="WP_257717987.1">
    <property type="nucleotide sequence ID" value="NZ_JANJOU010000020.1"/>
</dbReference>
<organism evidence="6 7">
    <name type="scientific">Roseomonas populi</name>
    <dbReference type="NCBI Taxonomy" id="3121582"/>
    <lineage>
        <taxon>Bacteria</taxon>
        <taxon>Pseudomonadati</taxon>
        <taxon>Pseudomonadota</taxon>
        <taxon>Alphaproteobacteria</taxon>
        <taxon>Acetobacterales</taxon>
        <taxon>Roseomonadaceae</taxon>
        <taxon>Roseomonas</taxon>
    </lineage>
</organism>
<name>A0ABT1X988_9PROT</name>
<dbReference type="PRINTS" id="PR00996">
    <property type="entry name" value="CHERMTFRASE"/>
</dbReference>
<protein>
    <recommendedName>
        <fullName evidence="5">CheR-type methyltransferase domain-containing protein</fullName>
    </recommendedName>
</protein>
<gene>
    <name evidence="6" type="ORF">NRP21_19935</name>
</gene>
<comment type="caution">
    <text evidence="6">The sequence shown here is derived from an EMBL/GenBank/DDBJ whole genome shotgun (WGS) entry which is preliminary data.</text>
</comment>
<dbReference type="Proteomes" id="UP001524642">
    <property type="component" value="Unassembled WGS sequence"/>
</dbReference>
<keyword evidence="1" id="KW-0489">Methyltransferase</keyword>
<keyword evidence="3" id="KW-0949">S-adenosyl-L-methionine</keyword>